<name>A0ABU3N7K9_9SPHN</name>
<dbReference type="EMBL" id="JALMLT010000004">
    <property type="protein sequence ID" value="MDT8760499.1"/>
    <property type="molecule type" value="Genomic_DNA"/>
</dbReference>
<accession>A0ABU3N7K9</accession>
<sequence>MLIFSLSFWVRQHAIDDDARRIAVSAEAASSASLADVRHCLDARGLDELAVGHWKEGGQPRMVFAQNTARHLVVSITDRGQDRLIQFSTRDRRPLRASEREILARCRALPPG</sequence>
<protein>
    <submittedName>
        <fullName evidence="1">Uncharacterized protein</fullName>
    </submittedName>
</protein>
<gene>
    <name evidence="1" type="ORF">MZO42_17500</name>
</gene>
<organism evidence="1">
    <name type="scientific">Sphingomonas psychrotolerans</name>
    <dbReference type="NCBI Taxonomy" id="1327635"/>
    <lineage>
        <taxon>Bacteria</taxon>
        <taxon>Pseudomonadati</taxon>
        <taxon>Pseudomonadota</taxon>
        <taxon>Alphaproteobacteria</taxon>
        <taxon>Sphingomonadales</taxon>
        <taxon>Sphingomonadaceae</taxon>
        <taxon>Sphingomonas</taxon>
    </lineage>
</organism>
<proteinExistence type="predicted"/>
<evidence type="ECO:0000313" key="1">
    <source>
        <dbReference type="EMBL" id="MDT8760499.1"/>
    </source>
</evidence>
<reference evidence="1" key="1">
    <citation type="submission" date="2022-04" db="EMBL/GenBank/DDBJ databases">
        <title>Tomato heritable bacteria conferring resistance against bacterial wilt.</title>
        <authorList>
            <person name="Yin J."/>
        </authorList>
    </citation>
    <scope>NUCLEOTIDE SEQUENCE</scope>
    <source>
        <strain evidence="1">Cra20</strain>
    </source>
</reference>
<comment type="caution">
    <text evidence="1">The sequence shown here is derived from an EMBL/GenBank/DDBJ whole genome shotgun (WGS) entry which is preliminary data.</text>
</comment>